<dbReference type="Pfam" id="PF14833">
    <property type="entry name" value="NAD_binding_11"/>
    <property type="match status" value="1"/>
</dbReference>
<protein>
    <submittedName>
        <fullName evidence="7">3-hydroxyisobutyrate dehydrogenase</fullName>
    </submittedName>
</protein>
<evidence type="ECO:0000256" key="3">
    <source>
        <dbReference type="ARBA" id="ARBA00023027"/>
    </source>
</evidence>
<evidence type="ECO:0000256" key="1">
    <source>
        <dbReference type="ARBA" id="ARBA00009080"/>
    </source>
</evidence>
<dbReference type="STRING" id="670155.SAMN04488001_1077"/>
<dbReference type="PANTHER" id="PTHR43060:SF15">
    <property type="entry name" value="3-HYDROXYISOBUTYRATE DEHYDROGENASE-LIKE 1, MITOCHONDRIAL-RELATED"/>
    <property type="match status" value="1"/>
</dbReference>
<comment type="similarity">
    <text evidence="1">Belongs to the HIBADH-related family.</text>
</comment>
<dbReference type="PIRSF" id="PIRSF000103">
    <property type="entry name" value="HIBADH"/>
    <property type="match status" value="1"/>
</dbReference>
<dbReference type="RefSeq" id="WP_089945327.1">
    <property type="nucleotide sequence ID" value="NZ_FNOI01000001.1"/>
</dbReference>
<proteinExistence type="inferred from homology"/>
<dbReference type="GO" id="GO:0016491">
    <property type="term" value="F:oxidoreductase activity"/>
    <property type="evidence" value="ECO:0007669"/>
    <property type="project" value="UniProtKB-KW"/>
</dbReference>
<dbReference type="GO" id="GO:0016054">
    <property type="term" value="P:organic acid catabolic process"/>
    <property type="evidence" value="ECO:0007669"/>
    <property type="project" value="UniProtKB-ARBA"/>
</dbReference>
<evidence type="ECO:0000256" key="4">
    <source>
        <dbReference type="PIRSR" id="PIRSR000103-1"/>
    </source>
</evidence>
<evidence type="ECO:0000259" key="5">
    <source>
        <dbReference type="Pfam" id="PF03446"/>
    </source>
</evidence>
<dbReference type="Pfam" id="PF03446">
    <property type="entry name" value="NAD_binding_2"/>
    <property type="match status" value="1"/>
</dbReference>
<evidence type="ECO:0000259" key="6">
    <source>
        <dbReference type="Pfam" id="PF14833"/>
    </source>
</evidence>
<dbReference type="GO" id="GO:0051287">
    <property type="term" value="F:NAD binding"/>
    <property type="evidence" value="ECO:0007669"/>
    <property type="project" value="InterPro"/>
</dbReference>
<dbReference type="Proteomes" id="UP000199441">
    <property type="component" value="Unassembled WGS sequence"/>
</dbReference>
<dbReference type="InterPro" id="IPR029154">
    <property type="entry name" value="HIBADH-like_NADP-bd"/>
</dbReference>
<reference evidence="8" key="1">
    <citation type="submission" date="2016-10" db="EMBL/GenBank/DDBJ databases">
        <authorList>
            <person name="Varghese N."/>
            <person name="Submissions S."/>
        </authorList>
    </citation>
    <scope>NUCLEOTIDE SEQUENCE [LARGE SCALE GENOMIC DNA]</scope>
    <source>
        <strain evidence="8">DSM 26922</strain>
    </source>
</reference>
<keyword evidence="2" id="KW-0560">Oxidoreductase</keyword>
<evidence type="ECO:0000313" key="8">
    <source>
        <dbReference type="Proteomes" id="UP000199441"/>
    </source>
</evidence>
<dbReference type="PROSITE" id="PS00895">
    <property type="entry name" value="3_HYDROXYISOBUT_DH"/>
    <property type="match status" value="1"/>
</dbReference>
<feature type="active site" evidence="4">
    <location>
        <position position="172"/>
    </location>
</feature>
<organism evidence="7 8">
    <name type="scientific">Litoreibacter albidus</name>
    <dbReference type="NCBI Taxonomy" id="670155"/>
    <lineage>
        <taxon>Bacteria</taxon>
        <taxon>Pseudomonadati</taxon>
        <taxon>Pseudomonadota</taxon>
        <taxon>Alphaproteobacteria</taxon>
        <taxon>Rhodobacterales</taxon>
        <taxon>Roseobacteraceae</taxon>
        <taxon>Litoreibacter</taxon>
    </lineage>
</organism>
<accession>A0A1H2T6S0</accession>
<dbReference type="GO" id="GO:0050661">
    <property type="term" value="F:NADP binding"/>
    <property type="evidence" value="ECO:0007669"/>
    <property type="project" value="InterPro"/>
</dbReference>
<dbReference type="Gene3D" id="3.40.50.720">
    <property type="entry name" value="NAD(P)-binding Rossmann-like Domain"/>
    <property type="match status" value="1"/>
</dbReference>
<dbReference type="AlphaFoldDB" id="A0A1H2T6S0"/>
<keyword evidence="3" id="KW-0520">NAD</keyword>
<dbReference type="SUPFAM" id="SSF48179">
    <property type="entry name" value="6-phosphogluconate dehydrogenase C-terminal domain-like"/>
    <property type="match status" value="1"/>
</dbReference>
<dbReference type="EMBL" id="FNOI01000001">
    <property type="protein sequence ID" value="SDW39572.1"/>
    <property type="molecule type" value="Genomic_DNA"/>
</dbReference>
<dbReference type="Gene3D" id="1.10.1040.10">
    <property type="entry name" value="N-(1-d-carboxylethyl)-l-norvaline Dehydrogenase, domain 2"/>
    <property type="match status" value="1"/>
</dbReference>
<dbReference type="InterPro" id="IPR013328">
    <property type="entry name" value="6PGD_dom2"/>
</dbReference>
<gene>
    <name evidence="7" type="ORF">SAMN04488001_1077</name>
</gene>
<dbReference type="OrthoDB" id="9812907at2"/>
<dbReference type="SUPFAM" id="SSF51735">
    <property type="entry name" value="NAD(P)-binding Rossmann-fold domains"/>
    <property type="match status" value="1"/>
</dbReference>
<dbReference type="InterPro" id="IPR036291">
    <property type="entry name" value="NAD(P)-bd_dom_sf"/>
</dbReference>
<feature type="domain" description="6-phosphogluconate dehydrogenase NADP-binding" evidence="5">
    <location>
        <begin position="3"/>
        <end position="160"/>
    </location>
</feature>
<dbReference type="InterPro" id="IPR015815">
    <property type="entry name" value="HIBADH-related"/>
</dbReference>
<sequence length="291" mass="30647">MAKVSFLGLGVMGYPMAGHLVKAGHEVTVYNRTTEKAQKWASEHGGHFAKTPREAADGADFVMACVGNDDDLRSVCLGDDGAFAGMSAGTIFVDHTTVSAKVTRELYAAADALQISFVDAPVSGGQAGAENGQLGVMCGGDQGAYDRAAPIIDSYAKACKRLGENGAGQLTKMVNQICIAGLVQGLSEALHFAEKAGLDGKAVVEVISQGAAGSWQMSNRYETMVDDVFDHGFAVDWMRKDLGICLDTADENGASLPVTALVDQFYKDVQKLGGGRWDTSSLIKRLRALDG</sequence>
<dbReference type="PANTHER" id="PTHR43060">
    <property type="entry name" value="3-HYDROXYISOBUTYRATE DEHYDROGENASE-LIKE 1, MITOCHONDRIAL-RELATED"/>
    <property type="match status" value="1"/>
</dbReference>
<dbReference type="InterPro" id="IPR002204">
    <property type="entry name" value="3-OH-isobutyrate_DH-rel_CS"/>
</dbReference>
<name>A0A1H2T6S0_9RHOB</name>
<evidence type="ECO:0000313" key="7">
    <source>
        <dbReference type="EMBL" id="SDW39572.1"/>
    </source>
</evidence>
<feature type="domain" description="3-hydroxyisobutyrate dehydrogenase-like NAD-binding" evidence="6">
    <location>
        <begin position="166"/>
        <end position="285"/>
    </location>
</feature>
<dbReference type="InterPro" id="IPR006115">
    <property type="entry name" value="6PGDH_NADP-bd"/>
</dbReference>
<evidence type="ECO:0000256" key="2">
    <source>
        <dbReference type="ARBA" id="ARBA00023002"/>
    </source>
</evidence>
<keyword evidence="8" id="KW-1185">Reference proteome</keyword>
<dbReference type="InterPro" id="IPR008927">
    <property type="entry name" value="6-PGluconate_DH-like_C_sf"/>
</dbReference>